<dbReference type="AlphaFoldDB" id="A0A9D4ADB2"/>
<gene>
    <name evidence="1" type="ORF">J1N35_011556</name>
</gene>
<comment type="caution">
    <text evidence="1">The sequence shown here is derived from an EMBL/GenBank/DDBJ whole genome shotgun (WGS) entry which is preliminary data.</text>
</comment>
<reference evidence="1 2" key="1">
    <citation type="journal article" date="2021" name="Plant Biotechnol. J.">
        <title>Multi-omics assisted identification of the key and species-specific regulatory components of drought-tolerant mechanisms in Gossypium stocksii.</title>
        <authorList>
            <person name="Yu D."/>
            <person name="Ke L."/>
            <person name="Zhang D."/>
            <person name="Wu Y."/>
            <person name="Sun Y."/>
            <person name="Mei J."/>
            <person name="Sun J."/>
            <person name="Sun Y."/>
        </authorList>
    </citation>
    <scope>NUCLEOTIDE SEQUENCE [LARGE SCALE GENOMIC DNA]</scope>
    <source>
        <strain evidence="2">cv. E1</strain>
        <tissue evidence="1">Leaf</tissue>
    </source>
</reference>
<keyword evidence="2" id="KW-1185">Reference proteome</keyword>
<sequence>MKWIDFTFHVIHYEKEVPRQVRIVGEILYEFYKEYVDDYAATNVGKSLENDVQESDIVTHASATSGFGKGKLIMAGSSKYESCIRSIDTRYILGITGIHLQGKLW</sequence>
<dbReference type="OrthoDB" id="1002002at2759"/>
<accession>A0A9D4ADB2</accession>
<organism evidence="1 2">
    <name type="scientific">Gossypium stocksii</name>
    <dbReference type="NCBI Taxonomy" id="47602"/>
    <lineage>
        <taxon>Eukaryota</taxon>
        <taxon>Viridiplantae</taxon>
        <taxon>Streptophyta</taxon>
        <taxon>Embryophyta</taxon>
        <taxon>Tracheophyta</taxon>
        <taxon>Spermatophyta</taxon>
        <taxon>Magnoliopsida</taxon>
        <taxon>eudicotyledons</taxon>
        <taxon>Gunneridae</taxon>
        <taxon>Pentapetalae</taxon>
        <taxon>rosids</taxon>
        <taxon>malvids</taxon>
        <taxon>Malvales</taxon>
        <taxon>Malvaceae</taxon>
        <taxon>Malvoideae</taxon>
        <taxon>Gossypium</taxon>
    </lineage>
</organism>
<protein>
    <submittedName>
        <fullName evidence="1">Uncharacterized protein</fullName>
    </submittedName>
</protein>
<proteinExistence type="predicted"/>
<dbReference type="Proteomes" id="UP000828251">
    <property type="component" value="Unassembled WGS sequence"/>
</dbReference>
<name>A0A9D4ADB2_9ROSI</name>
<evidence type="ECO:0000313" key="1">
    <source>
        <dbReference type="EMBL" id="KAH1107788.1"/>
    </source>
</evidence>
<evidence type="ECO:0000313" key="2">
    <source>
        <dbReference type="Proteomes" id="UP000828251"/>
    </source>
</evidence>
<dbReference type="EMBL" id="JAIQCV010000004">
    <property type="protein sequence ID" value="KAH1107788.1"/>
    <property type="molecule type" value="Genomic_DNA"/>
</dbReference>